<sequence length="184" mass="21617">MIKKHYLYNKIKDGLCGEEKLFDFYRKNNLIHHVTSKEQALKIISLGKIKYNDGSFKDTFPQSKICYARYRKCISLFNIVTPTVDELIEVIDLWVNFISRIKPAIFINFKIKKISDRLISNKTFRDDAVKFKKTRMGYIEDIYPASLDISLATSFLILDNKAFTEYSNSDKEVKKFKNILSFKL</sequence>
<evidence type="ECO:0000313" key="1">
    <source>
        <dbReference type="EMBL" id="PIV52003.1"/>
    </source>
</evidence>
<organism evidence="1 2">
    <name type="scientific">Candidatus Falkowbacteria bacterium CG02_land_8_20_14_3_00_36_14</name>
    <dbReference type="NCBI Taxonomy" id="1974560"/>
    <lineage>
        <taxon>Bacteria</taxon>
        <taxon>Candidatus Falkowiibacteriota</taxon>
    </lineage>
</organism>
<comment type="caution">
    <text evidence="1">The sequence shown here is derived from an EMBL/GenBank/DDBJ whole genome shotgun (WGS) entry which is preliminary data.</text>
</comment>
<name>A0A2M7DQE1_9BACT</name>
<proteinExistence type="predicted"/>
<protein>
    <recommendedName>
        <fullName evidence="3">DUF4433 domain-containing protein</fullName>
    </recommendedName>
</protein>
<dbReference type="EMBL" id="PETS01000020">
    <property type="protein sequence ID" value="PIV52003.1"/>
    <property type="molecule type" value="Genomic_DNA"/>
</dbReference>
<reference evidence="2" key="1">
    <citation type="submission" date="2017-09" db="EMBL/GenBank/DDBJ databases">
        <title>Depth-based differentiation of microbial function through sediment-hosted aquifers and enrichment of novel symbionts in the deep terrestrial subsurface.</title>
        <authorList>
            <person name="Probst A.J."/>
            <person name="Ladd B."/>
            <person name="Jarett J.K."/>
            <person name="Geller-Mcgrath D.E."/>
            <person name="Sieber C.M.K."/>
            <person name="Emerson J.B."/>
            <person name="Anantharaman K."/>
            <person name="Thomas B.C."/>
            <person name="Malmstrom R."/>
            <person name="Stieglmeier M."/>
            <person name="Klingl A."/>
            <person name="Woyke T."/>
            <person name="Ryan C.M."/>
            <person name="Banfield J.F."/>
        </authorList>
    </citation>
    <scope>NUCLEOTIDE SEQUENCE [LARGE SCALE GENOMIC DNA]</scope>
</reference>
<evidence type="ECO:0008006" key="3">
    <source>
        <dbReference type="Google" id="ProtNLM"/>
    </source>
</evidence>
<accession>A0A2M7DQE1</accession>
<evidence type="ECO:0000313" key="2">
    <source>
        <dbReference type="Proteomes" id="UP000228896"/>
    </source>
</evidence>
<dbReference type="Proteomes" id="UP000228896">
    <property type="component" value="Unassembled WGS sequence"/>
</dbReference>
<gene>
    <name evidence="1" type="ORF">COS18_01010</name>
</gene>
<dbReference type="AlphaFoldDB" id="A0A2M7DQE1"/>